<comment type="caution">
    <text evidence="1">The sequence shown here is derived from an EMBL/GenBank/DDBJ whole genome shotgun (WGS) entry which is preliminary data.</text>
</comment>
<keyword evidence="2" id="KW-1185">Reference proteome</keyword>
<dbReference type="EMBL" id="JAFNEN010001133">
    <property type="protein sequence ID" value="KAG8174834.1"/>
    <property type="molecule type" value="Genomic_DNA"/>
</dbReference>
<organism evidence="1 2">
    <name type="scientific">Oedothorax gibbosus</name>
    <dbReference type="NCBI Taxonomy" id="931172"/>
    <lineage>
        <taxon>Eukaryota</taxon>
        <taxon>Metazoa</taxon>
        <taxon>Ecdysozoa</taxon>
        <taxon>Arthropoda</taxon>
        <taxon>Chelicerata</taxon>
        <taxon>Arachnida</taxon>
        <taxon>Araneae</taxon>
        <taxon>Araneomorphae</taxon>
        <taxon>Entelegynae</taxon>
        <taxon>Araneoidea</taxon>
        <taxon>Linyphiidae</taxon>
        <taxon>Erigoninae</taxon>
        <taxon>Oedothorax</taxon>
    </lineage>
</organism>
<accession>A0AAV6TTQ3</accession>
<reference evidence="1 2" key="1">
    <citation type="journal article" date="2022" name="Nat. Ecol. Evol.">
        <title>A masculinizing supergene underlies an exaggerated male reproductive morph in a spider.</title>
        <authorList>
            <person name="Hendrickx F."/>
            <person name="De Corte Z."/>
            <person name="Sonet G."/>
            <person name="Van Belleghem S.M."/>
            <person name="Kostlbacher S."/>
            <person name="Vangestel C."/>
        </authorList>
    </citation>
    <scope>NUCLEOTIDE SEQUENCE [LARGE SCALE GENOMIC DNA]</scope>
    <source>
        <strain evidence="1">W744_W776</strain>
    </source>
</reference>
<evidence type="ECO:0000313" key="2">
    <source>
        <dbReference type="Proteomes" id="UP000827092"/>
    </source>
</evidence>
<name>A0AAV6TTQ3_9ARAC</name>
<dbReference type="AlphaFoldDB" id="A0AAV6TTQ3"/>
<protein>
    <submittedName>
        <fullName evidence="1">Uncharacterized protein</fullName>
    </submittedName>
</protein>
<evidence type="ECO:0000313" key="1">
    <source>
        <dbReference type="EMBL" id="KAG8174834.1"/>
    </source>
</evidence>
<dbReference type="Proteomes" id="UP000827092">
    <property type="component" value="Unassembled WGS sequence"/>
</dbReference>
<proteinExistence type="predicted"/>
<sequence>MCQFFKLIRSLFSRKKSLKTNSLVVLITETRPDYIEIHPRGQLVIPSSGLNHATSMPEGVLGIRLVYLPPSADTFTETMYS</sequence>
<gene>
    <name evidence="1" type="ORF">JTE90_026676</name>
</gene>